<evidence type="ECO:0000313" key="1">
    <source>
        <dbReference type="EMBL" id="XCB28011.1"/>
    </source>
</evidence>
<reference evidence="1" key="1">
    <citation type="submission" date="2023-08" db="EMBL/GenBank/DDBJ databases">
        <authorList>
            <person name="Messyasz A."/>
            <person name="Mannisto M.K."/>
            <person name="Kerkhof L.J."/>
            <person name="Haggblom M."/>
        </authorList>
    </citation>
    <scope>NUCLEOTIDE SEQUENCE</scope>
    <source>
        <strain evidence="1">M8UP23</strain>
    </source>
</reference>
<reference evidence="1" key="2">
    <citation type="journal article" date="2024" name="Environ. Microbiol.">
        <title>Genome analysis and description of Tunturibacter gen. nov. expands the diversity of Terriglobia in tundra soils.</title>
        <authorList>
            <person name="Messyasz A."/>
            <person name="Mannisto M.K."/>
            <person name="Kerkhof L.J."/>
            <person name="Haggblom M.M."/>
        </authorList>
    </citation>
    <scope>NUCLEOTIDE SEQUENCE</scope>
    <source>
        <strain evidence="1">M8UP23</strain>
    </source>
</reference>
<sequence length="107" mass="11805">MGKPYIKGGTPIGSDSLCKTCSYAHIMTGYRESEMVTMCNEVQPNIIVPFLIYDCTGFYDKNKPSWKQMEDLAIDLATGPMKPAGFKVGAGFHEAVVARICDDEDDE</sequence>
<organism evidence="1">
    <name type="scientific">Tunturiibacter empetritectus</name>
    <dbReference type="NCBI Taxonomy" id="3069691"/>
    <lineage>
        <taxon>Bacteria</taxon>
        <taxon>Pseudomonadati</taxon>
        <taxon>Acidobacteriota</taxon>
        <taxon>Terriglobia</taxon>
        <taxon>Terriglobales</taxon>
        <taxon>Acidobacteriaceae</taxon>
        <taxon>Tunturiibacter</taxon>
    </lineage>
</organism>
<dbReference type="AlphaFoldDB" id="A0AAU7ZH66"/>
<dbReference type="KEGG" id="temp:RBB75_06725"/>
<dbReference type="EMBL" id="CP132932">
    <property type="protein sequence ID" value="XCB28011.1"/>
    <property type="molecule type" value="Genomic_DNA"/>
</dbReference>
<accession>A0AAU7ZH66</accession>
<dbReference type="RefSeq" id="WP_353069967.1">
    <property type="nucleotide sequence ID" value="NZ_CP132932.1"/>
</dbReference>
<protein>
    <submittedName>
        <fullName evidence="1">Uncharacterized protein</fullName>
    </submittedName>
</protein>
<proteinExistence type="predicted"/>
<name>A0AAU7ZH66_9BACT</name>
<gene>
    <name evidence="1" type="ORF">RBB75_06725</name>
</gene>